<evidence type="ECO:0008006" key="8">
    <source>
        <dbReference type="Google" id="ProtNLM"/>
    </source>
</evidence>
<dbReference type="InterPro" id="IPR045079">
    <property type="entry name" value="Oxoprolinase-like"/>
</dbReference>
<dbReference type="SUPFAM" id="SSF160991">
    <property type="entry name" value="CV3147-like"/>
    <property type="match status" value="1"/>
</dbReference>
<dbReference type="InterPro" id="IPR010318">
    <property type="entry name" value="S-Me-THD_N"/>
</dbReference>
<dbReference type="InterPro" id="IPR002821">
    <property type="entry name" value="Hydantoinase_A"/>
</dbReference>
<dbReference type="Pfam" id="PF05378">
    <property type="entry name" value="Hydant_A_N"/>
    <property type="match status" value="1"/>
</dbReference>
<reference evidence="6 7" key="1">
    <citation type="journal article" date="2024" name="IMA Fungus">
        <title>IMA Genome - F19 : A genome assembly and annotation guide to empower mycologists, including annotated draft genome sequences of Ceratocystis pirilliformis, Diaporthe australafricana, Fusarium ophioides, Paecilomyces lecythidis, and Sporothrix stenoceras.</title>
        <authorList>
            <person name="Aylward J."/>
            <person name="Wilson A.M."/>
            <person name="Visagie C.M."/>
            <person name="Spraker J."/>
            <person name="Barnes I."/>
            <person name="Buitendag C."/>
            <person name="Ceriani C."/>
            <person name="Del Mar Angel L."/>
            <person name="du Plessis D."/>
            <person name="Fuchs T."/>
            <person name="Gasser K."/>
            <person name="Kramer D."/>
            <person name="Li W."/>
            <person name="Munsamy K."/>
            <person name="Piso A."/>
            <person name="Price J.L."/>
            <person name="Sonnekus B."/>
            <person name="Thomas C."/>
            <person name="van der Nest A."/>
            <person name="van Dijk A."/>
            <person name="van Heerden A."/>
            <person name="van Vuuren N."/>
            <person name="Yilmaz N."/>
            <person name="Duong T.A."/>
            <person name="van der Merwe N.A."/>
            <person name="Wingfield M.J."/>
            <person name="Wingfield B.D."/>
        </authorList>
    </citation>
    <scope>NUCLEOTIDE SEQUENCE [LARGE SCALE GENOMIC DNA]</scope>
    <source>
        <strain evidence="6 7">CMW 18300</strain>
    </source>
</reference>
<evidence type="ECO:0000259" key="4">
    <source>
        <dbReference type="Pfam" id="PF06032"/>
    </source>
</evidence>
<evidence type="ECO:0000313" key="6">
    <source>
        <dbReference type="EMBL" id="KAL1864549.1"/>
    </source>
</evidence>
<dbReference type="Pfam" id="PF01968">
    <property type="entry name" value="Hydantoinase_A"/>
    <property type="match status" value="1"/>
</dbReference>
<sequence>MPESSSVRVVGVDVGGTNTDAVVLDGTNVIGWHKAPTTTDIHSGVTRSVIEALKTANVTDTSIMAIKIGTTQFINAILELDSSKLDRVAVIRLCGPYTRSVIPFDGFPNALRSVMEGYYAYLDGGYQIDGQEISPISYDQLRHHARKIKDLGIRAIAIVGVYSPSYKKQEEEAAAFLAQELGPGYDISCSRSIGQAGFLERENAAILNASIRRFSREVVRSLDKATRFLVNAGMYITLNDGTLARASYAAENPLRCFSSGPTNSARGAAFLAQGMLPTNGDDSRDQLVIDVGGTTTDVCSLLPTGYPRQSAACVKVAGVKTNFSMPDVHSIALGAGSVIRSHDPVTVGPDSVALEESTKALHAGGPVFTASDLVHLQPGELKQRGVTAETIDSAKSTIRRLIEDSVTACKTKMENATVLLVGGGSFILPDHIEGTESVVRPPFYQVANAVGAAIGKISSVFDNPILPGDRRIQDIVADGKMQAIALCEEAGGDLSMAEIVELETIPEPYAMDGSFRLVIRVVSTIKDITALGRNTTEAEDDALERDWTPRVQENSHNTDGSHTARLEDSPQLGVATYRPEIKDGLWSVSETDIEYLIAGTGVLGVGCIGEATNYLLSLKACLRAGQTIRIRSCRSVGAEEVICAPFFMGSPSVFVERLPSGDETKEAMNAVLECAGISNFSHIVPTEIGGINALEALLSAALLDKTVLDADLMGRAYPHVYMTVLGVHVKTLTPAALSDGNGNIMQIKTANDDWHLENLARAACGAMKSIAGMCVAPQVGEDSKLFVQNSYSIAWTMGRNMYLARHEKRNVAEAIVAPANGDVLFSGKIHSVSRKVANSLTQGICEIRSEGSSALQTSDADEYLELIFTNEFSAAVLKTRNGDAYVDEYLAISPDLICMLDAADGMTIGVTEVRYGLRVDIIAMPAPAIWYTDEGLKRTGPTVFG</sequence>
<evidence type="ECO:0000259" key="3">
    <source>
        <dbReference type="Pfam" id="PF05378"/>
    </source>
</evidence>
<feature type="domain" description="Hydantoinase/oxoprolinase N-terminal" evidence="3">
    <location>
        <begin position="10"/>
        <end position="179"/>
    </location>
</feature>
<gene>
    <name evidence="6" type="ORF">Daus18300_007564</name>
</gene>
<dbReference type="Gene3D" id="2.40.390.10">
    <property type="entry name" value="CV3147-like"/>
    <property type="match status" value="1"/>
</dbReference>
<dbReference type="InterPro" id="IPR043129">
    <property type="entry name" value="ATPase_NBD"/>
</dbReference>
<feature type="region of interest" description="Disordered" evidence="1">
    <location>
        <begin position="549"/>
        <end position="569"/>
    </location>
</feature>
<dbReference type="InterPro" id="IPR027479">
    <property type="entry name" value="S-Me-THD_N_sf"/>
</dbReference>
<accession>A0ABR3WLP0</accession>
<dbReference type="PANTHER" id="PTHR11365">
    <property type="entry name" value="5-OXOPROLINASE RELATED"/>
    <property type="match status" value="1"/>
</dbReference>
<dbReference type="Pfam" id="PF06032">
    <property type="entry name" value="S-Me-THD_N"/>
    <property type="match status" value="1"/>
</dbReference>
<dbReference type="Proteomes" id="UP001583177">
    <property type="component" value="Unassembled WGS sequence"/>
</dbReference>
<feature type="compositionally biased region" description="Polar residues" evidence="1">
    <location>
        <begin position="551"/>
        <end position="561"/>
    </location>
</feature>
<name>A0ABR3WLP0_9PEZI</name>
<feature type="domain" description="Hydantoinase A/oxoprolinase" evidence="2">
    <location>
        <begin position="201"/>
        <end position="372"/>
    </location>
</feature>
<dbReference type="InterPro" id="IPR008040">
    <property type="entry name" value="Hydant_A_N"/>
</dbReference>
<protein>
    <recommendedName>
        <fullName evidence="8">Hydantoinase/oxoprolinase</fullName>
    </recommendedName>
</protein>
<dbReference type="Pfam" id="PF20906">
    <property type="entry name" value="S-Me-THD_C"/>
    <property type="match status" value="1"/>
</dbReference>
<dbReference type="PANTHER" id="PTHR11365:SF10">
    <property type="entry name" value="HYDANTOINASE_OXOPROLINASE"/>
    <property type="match status" value="1"/>
</dbReference>
<dbReference type="SUPFAM" id="SSF53067">
    <property type="entry name" value="Actin-like ATPase domain"/>
    <property type="match status" value="2"/>
</dbReference>
<proteinExistence type="predicted"/>
<evidence type="ECO:0000313" key="7">
    <source>
        <dbReference type="Proteomes" id="UP001583177"/>
    </source>
</evidence>
<dbReference type="InterPro" id="IPR024071">
    <property type="entry name" value="S-Me-THD_C_sf"/>
</dbReference>
<dbReference type="Gene3D" id="3.40.1610.10">
    <property type="entry name" value="CV3147-like domain"/>
    <property type="match status" value="1"/>
</dbReference>
<dbReference type="InterPro" id="IPR048350">
    <property type="entry name" value="S-Me-THD-like_C"/>
</dbReference>
<organism evidence="6 7">
    <name type="scientific">Diaporthe australafricana</name>
    <dbReference type="NCBI Taxonomy" id="127596"/>
    <lineage>
        <taxon>Eukaryota</taxon>
        <taxon>Fungi</taxon>
        <taxon>Dikarya</taxon>
        <taxon>Ascomycota</taxon>
        <taxon>Pezizomycotina</taxon>
        <taxon>Sordariomycetes</taxon>
        <taxon>Sordariomycetidae</taxon>
        <taxon>Diaporthales</taxon>
        <taxon>Diaporthaceae</taxon>
        <taxon>Diaporthe</taxon>
    </lineage>
</organism>
<feature type="domain" description="S-Me-THD N-terminal" evidence="4">
    <location>
        <begin position="591"/>
        <end position="748"/>
    </location>
</feature>
<dbReference type="EMBL" id="JAWRVE010000067">
    <property type="protein sequence ID" value="KAL1864549.1"/>
    <property type="molecule type" value="Genomic_DNA"/>
</dbReference>
<keyword evidence="7" id="KW-1185">Reference proteome</keyword>
<feature type="domain" description="S-Me-THD-like C-terminal" evidence="5">
    <location>
        <begin position="751"/>
        <end position="945"/>
    </location>
</feature>
<evidence type="ECO:0000259" key="2">
    <source>
        <dbReference type="Pfam" id="PF01968"/>
    </source>
</evidence>
<comment type="caution">
    <text evidence="6">The sequence shown here is derived from an EMBL/GenBank/DDBJ whole genome shotgun (WGS) entry which is preliminary data.</text>
</comment>
<evidence type="ECO:0000256" key="1">
    <source>
        <dbReference type="SAM" id="MobiDB-lite"/>
    </source>
</evidence>
<evidence type="ECO:0000259" key="5">
    <source>
        <dbReference type="Pfam" id="PF20906"/>
    </source>
</evidence>